<keyword evidence="2" id="KW-1185">Reference proteome</keyword>
<evidence type="ECO:0000313" key="2">
    <source>
        <dbReference type="Proteomes" id="UP000265520"/>
    </source>
</evidence>
<dbReference type="EMBL" id="LXQA010272063">
    <property type="protein sequence ID" value="MCI39814.1"/>
    <property type="molecule type" value="Genomic_DNA"/>
</dbReference>
<protein>
    <submittedName>
        <fullName evidence="1">Uncharacterized protein</fullName>
    </submittedName>
</protein>
<sequence length="64" mass="6945">MGGNKRLHQTANAVIFSHAPENTDVIATLQRFSLCISDPNSVNLSQSHLLVATITTIVETLARQ</sequence>
<evidence type="ECO:0000313" key="1">
    <source>
        <dbReference type="EMBL" id="MCI39814.1"/>
    </source>
</evidence>
<proteinExistence type="predicted"/>
<dbReference type="Proteomes" id="UP000265520">
    <property type="component" value="Unassembled WGS sequence"/>
</dbReference>
<dbReference type="AlphaFoldDB" id="A0A392RUT2"/>
<reference evidence="1 2" key="1">
    <citation type="journal article" date="2018" name="Front. Plant Sci.">
        <title>Red Clover (Trifolium pratense) and Zigzag Clover (T. medium) - A Picture of Genomic Similarities and Differences.</title>
        <authorList>
            <person name="Dluhosova J."/>
            <person name="Istvanek J."/>
            <person name="Nedelnik J."/>
            <person name="Repkova J."/>
        </authorList>
    </citation>
    <scope>NUCLEOTIDE SEQUENCE [LARGE SCALE GENOMIC DNA]</scope>
    <source>
        <strain evidence="2">cv. 10/8</strain>
        <tissue evidence="1">Leaf</tissue>
    </source>
</reference>
<comment type="caution">
    <text evidence="1">The sequence shown here is derived from an EMBL/GenBank/DDBJ whole genome shotgun (WGS) entry which is preliminary data.</text>
</comment>
<name>A0A392RUT2_9FABA</name>
<feature type="non-terminal residue" evidence="1">
    <location>
        <position position="64"/>
    </location>
</feature>
<accession>A0A392RUT2</accession>
<organism evidence="1 2">
    <name type="scientific">Trifolium medium</name>
    <dbReference type="NCBI Taxonomy" id="97028"/>
    <lineage>
        <taxon>Eukaryota</taxon>
        <taxon>Viridiplantae</taxon>
        <taxon>Streptophyta</taxon>
        <taxon>Embryophyta</taxon>
        <taxon>Tracheophyta</taxon>
        <taxon>Spermatophyta</taxon>
        <taxon>Magnoliopsida</taxon>
        <taxon>eudicotyledons</taxon>
        <taxon>Gunneridae</taxon>
        <taxon>Pentapetalae</taxon>
        <taxon>rosids</taxon>
        <taxon>fabids</taxon>
        <taxon>Fabales</taxon>
        <taxon>Fabaceae</taxon>
        <taxon>Papilionoideae</taxon>
        <taxon>50 kb inversion clade</taxon>
        <taxon>NPAAA clade</taxon>
        <taxon>Hologalegina</taxon>
        <taxon>IRL clade</taxon>
        <taxon>Trifolieae</taxon>
        <taxon>Trifolium</taxon>
    </lineage>
</organism>